<feature type="domain" description="HPt" evidence="25">
    <location>
        <begin position="844"/>
        <end position="940"/>
    </location>
</feature>
<dbReference type="SUPFAM" id="SSF55874">
    <property type="entry name" value="ATPase domain of HSP90 chaperone/DNA topoisomerase II/histidine kinase"/>
    <property type="match status" value="1"/>
</dbReference>
<dbReference type="InterPro" id="IPR003122">
    <property type="entry name" value="Tar_rcpt_lig-bd"/>
</dbReference>
<dbReference type="Pfam" id="PF00672">
    <property type="entry name" value="HAMP"/>
    <property type="match status" value="1"/>
</dbReference>
<comment type="subunit">
    <text evidence="16">At low DSF concentrations, interacts with RpfF.</text>
</comment>
<keyword evidence="10" id="KW-0418">Kinase</keyword>
<dbReference type="CDD" id="cd16922">
    <property type="entry name" value="HATPase_EvgS-ArcB-TorS-like"/>
    <property type="match status" value="1"/>
</dbReference>
<dbReference type="PROSITE" id="PS50110">
    <property type="entry name" value="RESPONSE_REGULATORY"/>
    <property type="match status" value="1"/>
</dbReference>
<dbReference type="InterPro" id="IPR036890">
    <property type="entry name" value="HATPase_C_sf"/>
</dbReference>
<dbReference type="OrthoDB" id="7346568at2"/>
<feature type="domain" description="HAMP" evidence="24">
    <location>
        <begin position="206"/>
        <end position="259"/>
    </location>
</feature>
<reference evidence="26 27" key="1">
    <citation type="submission" date="2018-09" db="EMBL/GenBank/DDBJ databases">
        <authorList>
            <person name="Zhu H."/>
        </authorList>
    </citation>
    <scope>NUCLEOTIDE SEQUENCE [LARGE SCALE GENOMIC DNA]</scope>
    <source>
        <strain evidence="26 27">K2W22B-5</strain>
    </source>
</reference>
<dbReference type="FunFam" id="1.10.287.130:FF:000002">
    <property type="entry name" value="Two-component osmosensing histidine kinase"/>
    <property type="match status" value="1"/>
</dbReference>
<evidence type="ECO:0000259" key="25">
    <source>
        <dbReference type="PROSITE" id="PS50894"/>
    </source>
</evidence>
<dbReference type="CDD" id="cd00082">
    <property type="entry name" value="HisKA"/>
    <property type="match status" value="1"/>
</dbReference>
<evidence type="ECO:0000256" key="14">
    <source>
        <dbReference type="ARBA" id="ARBA00023136"/>
    </source>
</evidence>
<keyword evidence="6 19" id="KW-0597">Phosphoprotein</keyword>
<evidence type="ECO:0000256" key="2">
    <source>
        <dbReference type="ARBA" id="ARBA00004236"/>
    </source>
</evidence>
<evidence type="ECO:0000256" key="15">
    <source>
        <dbReference type="ARBA" id="ARBA00023224"/>
    </source>
</evidence>
<dbReference type="InterPro" id="IPR004358">
    <property type="entry name" value="Sig_transdc_His_kin-like_C"/>
</dbReference>
<comment type="subcellular location">
    <subcellularLocation>
        <location evidence="2">Cell membrane</location>
    </subcellularLocation>
</comment>
<feature type="transmembrane region" description="Helical" evidence="21">
    <location>
        <begin position="187"/>
        <end position="204"/>
    </location>
</feature>
<dbReference type="PROSITE" id="PS50109">
    <property type="entry name" value="HIS_KIN"/>
    <property type="match status" value="1"/>
</dbReference>
<dbReference type="CDD" id="cd06225">
    <property type="entry name" value="HAMP"/>
    <property type="match status" value="1"/>
</dbReference>
<dbReference type="FunFam" id="3.30.565.10:FF:000010">
    <property type="entry name" value="Sensor histidine kinase RcsC"/>
    <property type="match status" value="1"/>
</dbReference>
<feature type="modified residue" description="Phosphohistidine" evidence="18">
    <location>
        <position position="883"/>
    </location>
</feature>
<dbReference type="Pfam" id="PF02203">
    <property type="entry name" value="TarH"/>
    <property type="match status" value="1"/>
</dbReference>
<dbReference type="RefSeq" id="WP_119833390.1">
    <property type="nucleotide sequence ID" value="NZ_QYUL01000004.1"/>
</dbReference>
<evidence type="ECO:0000256" key="12">
    <source>
        <dbReference type="ARBA" id="ARBA00022989"/>
    </source>
</evidence>
<dbReference type="InterPro" id="IPR005467">
    <property type="entry name" value="His_kinase_dom"/>
</dbReference>
<keyword evidence="5" id="KW-0488">Methylation</keyword>
<dbReference type="SMART" id="SM00304">
    <property type="entry name" value="HAMP"/>
    <property type="match status" value="1"/>
</dbReference>
<organism evidence="26 27">
    <name type="scientific">Azospirillum cavernae</name>
    <dbReference type="NCBI Taxonomy" id="2320860"/>
    <lineage>
        <taxon>Bacteria</taxon>
        <taxon>Pseudomonadati</taxon>
        <taxon>Pseudomonadota</taxon>
        <taxon>Alphaproteobacteria</taxon>
        <taxon>Rhodospirillales</taxon>
        <taxon>Azospirillaceae</taxon>
        <taxon>Azospirillum</taxon>
    </lineage>
</organism>
<dbReference type="SUPFAM" id="SSF47384">
    <property type="entry name" value="Homodimeric domain of signal transducing histidine kinase"/>
    <property type="match status" value="1"/>
</dbReference>
<evidence type="ECO:0000256" key="21">
    <source>
        <dbReference type="SAM" id="Phobius"/>
    </source>
</evidence>
<feature type="coiled-coil region" evidence="20">
    <location>
        <begin position="257"/>
        <end position="284"/>
    </location>
</feature>
<keyword evidence="20" id="KW-0175">Coiled coil</keyword>
<gene>
    <name evidence="26" type="ORF">D3877_24370</name>
</gene>
<dbReference type="Gene3D" id="3.30.565.10">
    <property type="entry name" value="Histidine kinase-like ATPase, C-terminal domain"/>
    <property type="match status" value="1"/>
</dbReference>
<keyword evidence="4" id="KW-1003">Cell membrane</keyword>
<dbReference type="SMART" id="SM00387">
    <property type="entry name" value="HATPase_c"/>
    <property type="match status" value="1"/>
</dbReference>
<dbReference type="GO" id="GO:0005524">
    <property type="term" value="F:ATP binding"/>
    <property type="evidence" value="ECO:0007669"/>
    <property type="project" value="UniProtKB-KW"/>
</dbReference>
<evidence type="ECO:0000256" key="10">
    <source>
        <dbReference type="ARBA" id="ARBA00022777"/>
    </source>
</evidence>
<keyword evidence="14 21" id="KW-0472">Membrane</keyword>
<dbReference type="InterPro" id="IPR001789">
    <property type="entry name" value="Sig_transdc_resp-reg_receiver"/>
</dbReference>
<evidence type="ECO:0000256" key="11">
    <source>
        <dbReference type="ARBA" id="ARBA00022840"/>
    </source>
</evidence>
<evidence type="ECO:0000259" key="24">
    <source>
        <dbReference type="PROSITE" id="PS50885"/>
    </source>
</evidence>
<keyword evidence="8 21" id="KW-0812">Transmembrane</keyword>
<dbReference type="InterPro" id="IPR008207">
    <property type="entry name" value="Sig_transdc_His_kin_Hpt_dom"/>
</dbReference>
<dbReference type="SMART" id="SM00388">
    <property type="entry name" value="HisKA"/>
    <property type="match status" value="1"/>
</dbReference>
<dbReference type="Pfam" id="PF01627">
    <property type="entry name" value="Hpt"/>
    <property type="match status" value="1"/>
</dbReference>
<keyword evidence="9" id="KW-0547">Nucleotide-binding</keyword>
<dbReference type="GO" id="GO:0006935">
    <property type="term" value="P:chemotaxis"/>
    <property type="evidence" value="ECO:0007669"/>
    <property type="project" value="InterPro"/>
</dbReference>
<dbReference type="SMART" id="SM00448">
    <property type="entry name" value="REC"/>
    <property type="match status" value="1"/>
</dbReference>
<dbReference type="EMBL" id="QYUL01000004">
    <property type="protein sequence ID" value="RJF78249.1"/>
    <property type="molecule type" value="Genomic_DNA"/>
</dbReference>
<keyword evidence="27" id="KW-1185">Reference proteome</keyword>
<dbReference type="SUPFAM" id="SSF52172">
    <property type="entry name" value="CheY-like"/>
    <property type="match status" value="1"/>
</dbReference>
<keyword evidence="13" id="KW-0902">Two-component regulatory system</keyword>
<dbReference type="InterPro" id="IPR003661">
    <property type="entry name" value="HisK_dim/P_dom"/>
</dbReference>
<dbReference type="Pfam" id="PF00512">
    <property type="entry name" value="HisKA"/>
    <property type="match status" value="1"/>
</dbReference>
<evidence type="ECO:0000259" key="22">
    <source>
        <dbReference type="PROSITE" id="PS50109"/>
    </source>
</evidence>
<dbReference type="PANTHER" id="PTHR45339">
    <property type="entry name" value="HYBRID SIGNAL TRANSDUCTION HISTIDINE KINASE J"/>
    <property type="match status" value="1"/>
</dbReference>
<dbReference type="InterPro" id="IPR003660">
    <property type="entry name" value="HAMP_dom"/>
</dbReference>
<dbReference type="Gene3D" id="1.20.120.160">
    <property type="entry name" value="HPT domain"/>
    <property type="match status" value="1"/>
</dbReference>
<dbReference type="PROSITE" id="PS50885">
    <property type="entry name" value="HAMP"/>
    <property type="match status" value="1"/>
</dbReference>
<dbReference type="InterPro" id="IPR003594">
    <property type="entry name" value="HATPase_dom"/>
</dbReference>
<comment type="catalytic activity">
    <reaction evidence="1">
        <text>ATP + protein L-histidine = ADP + protein N-phospho-L-histidine.</text>
        <dbReference type="EC" id="2.7.13.3"/>
    </reaction>
</comment>
<comment type="caution">
    <text evidence="26">The sequence shown here is derived from an EMBL/GenBank/DDBJ whole genome shotgun (WGS) entry which is preliminary data.</text>
</comment>
<dbReference type="InterPro" id="IPR036641">
    <property type="entry name" value="HPT_dom_sf"/>
</dbReference>
<evidence type="ECO:0000256" key="1">
    <source>
        <dbReference type="ARBA" id="ARBA00000085"/>
    </source>
</evidence>
<evidence type="ECO:0000256" key="20">
    <source>
        <dbReference type="SAM" id="Coils"/>
    </source>
</evidence>
<sequence>MTIRTRFHVIFVIIAALMIALAVGAVSALSLSQSLVERVYRGALLPSLDLKRVADAYTGAAVVTAVRVRIGDLRWEEGEAAVRRAAEQAKPAWERYKANAHSETEHALLRSAQENMVEANAAIDELIDILSAQDIAGLTAFIARAMYPSVNPLLMDIDRLTAQQDRIGEDTYDDAIAEVKRYWINQTLLLAVAVAMFAAAFYTVRNRVVLPLHRMTGAMSAVAEGELDRPVPSSGRADEIGALARALVRFKDNAARLKEDQRTLRILADELSAARDKAEEATHAKSTFLAMMSHEIRTPMNGVTAMAEMLDRTDLGAEQRDMLGIIRSSGDALLVIINDILDFSKIEAGKLDIETIELALTDLVEGAAELVASRAAEKGLRYAVDLAPDLPDRLLGDPTRVRQILINLLGNAVKFTQSGVILLTVRDATPDGGDDGGGGTRRVLRFAVADSGIGLSEEQIQRLFRPFEQADGSTSRRYGGTGLGLSISSALCAMMGGRIGVTSELGRGSTFWFELPFTVAAPEPAAPAVPIADARIVAVGFVDEERAALRDLLAAAGIGRVAMAAYDEDWAGAAANSSDDAPTVLILHAGGDGAETAQLVAAHLAGTIPAPPVLLAVPMPRPIPPPGVFATLPLPLRRRRVWRALAAALGRAPLEVHDARETSDLDGWEPPSRAEAEAANALILVAEDNPTNQVVIRRMLAQRGYAFDLANHGGEALALLRAGRYGLLLTDFHMPEMDGFELTAAIRAEEAGSDRRLPIVALTADALPGTGQRCQEAGMDAYLTKPIDSKALSATLQRFLPQAAGLRRAAAPVAAQMTDLATRAAGVDPWVFDPTRLIESFGRAEAEALAFLAAFVDAVPGMIAAIETALAAADQRAARDAAHSLKGAALSVGAVRLGQLAGDLQDALDDSDPDTAAFLCGLLPPTQDELVAATAALRAPAA</sequence>
<evidence type="ECO:0000313" key="26">
    <source>
        <dbReference type="EMBL" id="RJF78249.1"/>
    </source>
</evidence>
<accession>A0A418VPX1</accession>
<feature type="domain" description="Histidine kinase" evidence="22">
    <location>
        <begin position="291"/>
        <end position="519"/>
    </location>
</feature>
<evidence type="ECO:0000313" key="27">
    <source>
        <dbReference type="Proteomes" id="UP000283458"/>
    </source>
</evidence>
<dbReference type="GO" id="GO:0000155">
    <property type="term" value="F:phosphorelay sensor kinase activity"/>
    <property type="evidence" value="ECO:0007669"/>
    <property type="project" value="InterPro"/>
</dbReference>
<dbReference type="Gene3D" id="1.10.287.130">
    <property type="match status" value="1"/>
</dbReference>
<evidence type="ECO:0000256" key="13">
    <source>
        <dbReference type="ARBA" id="ARBA00023012"/>
    </source>
</evidence>
<keyword evidence="12 21" id="KW-1133">Transmembrane helix</keyword>
<evidence type="ECO:0000256" key="19">
    <source>
        <dbReference type="PROSITE-ProRule" id="PRU00169"/>
    </source>
</evidence>
<evidence type="ECO:0000256" key="5">
    <source>
        <dbReference type="ARBA" id="ARBA00022481"/>
    </source>
</evidence>
<dbReference type="CDD" id="cd17546">
    <property type="entry name" value="REC_hyHK_CKI1_RcsC-like"/>
    <property type="match status" value="1"/>
</dbReference>
<dbReference type="InterPro" id="IPR011006">
    <property type="entry name" value="CheY-like_superfamily"/>
</dbReference>
<proteinExistence type="predicted"/>
<evidence type="ECO:0000256" key="16">
    <source>
        <dbReference type="ARBA" id="ARBA00064003"/>
    </source>
</evidence>
<name>A0A418VPX1_9PROT</name>
<evidence type="ECO:0000256" key="18">
    <source>
        <dbReference type="PROSITE-ProRule" id="PRU00110"/>
    </source>
</evidence>
<dbReference type="GO" id="GO:0005886">
    <property type="term" value="C:plasma membrane"/>
    <property type="evidence" value="ECO:0007669"/>
    <property type="project" value="UniProtKB-SubCell"/>
</dbReference>
<evidence type="ECO:0000259" key="23">
    <source>
        <dbReference type="PROSITE" id="PS50110"/>
    </source>
</evidence>
<dbReference type="Proteomes" id="UP000283458">
    <property type="component" value="Unassembled WGS sequence"/>
</dbReference>
<evidence type="ECO:0000256" key="3">
    <source>
        <dbReference type="ARBA" id="ARBA00012438"/>
    </source>
</evidence>
<protein>
    <recommendedName>
        <fullName evidence="17">Sensory/regulatory protein RpfC</fullName>
        <ecNumber evidence="3">2.7.13.3</ecNumber>
    </recommendedName>
</protein>
<keyword evidence="11" id="KW-0067">ATP-binding</keyword>
<evidence type="ECO:0000256" key="8">
    <source>
        <dbReference type="ARBA" id="ARBA00022692"/>
    </source>
</evidence>
<evidence type="ECO:0000256" key="17">
    <source>
        <dbReference type="ARBA" id="ARBA00068150"/>
    </source>
</evidence>
<feature type="domain" description="Response regulatory" evidence="23">
    <location>
        <begin position="682"/>
        <end position="800"/>
    </location>
</feature>
<dbReference type="Gene3D" id="1.10.8.500">
    <property type="entry name" value="HAMP domain in histidine kinase"/>
    <property type="match status" value="1"/>
</dbReference>
<feature type="modified residue" description="4-aspartylphosphate" evidence="19">
    <location>
        <position position="731"/>
    </location>
</feature>
<dbReference type="SUPFAM" id="SSF158472">
    <property type="entry name" value="HAMP domain-like"/>
    <property type="match status" value="1"/>
</dbReference>
<evidence type="ECO:0000256" key="9">
    <source>
        <dbReference type="ARBA" id="ARBA00022741"/>
    </source>
</evidence>
<dbReference type="AlphaFoldDB" id="A0A418VPX1"/>
<dbReference type="InterPro" id="IPR036097">
    <property type="entry name" value="HisK_dim/P_sf"/>
</dbReference>
<dbReference type="PANTHER" id="PTHR45339:SF5">
    <property type="entry name" value="HISTIDINE KINASE"/>
    <property type="match status" value="1"/>
</dbReference>
<dbReference type="PROSITE" id="PS50894">
    <property type="entry name" value="HPT"/>
    <property type="match status" value="1"/>
</dbReference>
<evidence type="ECO:0000256" key="4">
    <source>
        <dbReference type="ARBA" id="ARBA00022475"/>
    </source>
</evidence>
<dbReference type="Pfam" id="PF00072">
    <property type="entry name" value="Response_reg"/>
    <property type="match status" value="1"/>
</dbReference>
<dbReference type="SUPFAM" id="SSF47226">
    <property type="entry name" value="Histidine-containing phosphotransfer domain, HPT domain"/>
    <property type="match status" value="1"/>
</dbReference>
<dbReference type="Gene3D" id="3.40.50.2300">
    <property type="match status" value="1"/>
</dbReference>
<keyword evidence="7" id="KW-0808">Transferase</keyword>
<keyword evidence="15" id="KW-0807">Transducer</keyword>
<dbReference type="PRINTS" id="PR00344">
    <property type="entry name" value="BCTRLSENSOR"/>
</dbReference>
<dbReference type="EC" id="2.7.13.3" evidence="3"/>
<evidence type="ECO:0000256" key="7">
    <source>
        <dbReference type="ARBA" id="ARBA00022679"/>
    </source>
</evidence>
<dbReference type="Pfam" id="PF02518">
    <property type="entry name" value="HATPase_c"/>
    <property type="match status" value="1"/>
</dbReference>
<feature type="transmembrane region" description="Helical" evidence="21">
    <location>
        <begin position="6"/>
        <end position="31"/>
    </location>
</feature>
<evidence type="ECO:0000256" key="6">
    <source>
        <dbReference type="ARBA" id="ARBA00022553"/>
    </source>
</evidence>